<keyword evidence="4" id="KW-0804">Transcription</keyword>
<keyword evidence="2" id="KW-0805">Transcription regulation</keyword>
<dbReference type="Gene3D" id="1.10.10.10">
    <property type="entry name" value="Winged helix-like DNA-binding domain superfamily/Winged helix DNA-binding domain"/>
    <property type="match status" value="1"/>
</dbReference>
<gene>
    <name evidence="6" type="ORF">SAMN04487951_107246</name>
</gene>
<dbReference type="GO" id="GO:0003677">
    <property type="term" value="F:DNA binding"/>
    <property type="evidence" value="ECO:0007669"/>
    <property type="project" value="UniProtKB-KW"/>
</dbReference>
<dbReference type="RefSeq" id="WP_089706122.1">
    <property type="nucleotide sequence ID" value="NZ_FNII01000007.1"/>
</dbReference>
<dbReference type="Gene3D" id="3.40.190.290">
    <property type="match status" value="1"/>
</dbReference>
<dbReference type="GO" id="GO:0032993">
    <property type="term" value="C:protein-DNA complex"/>
    <property type="evidence" value="ECO:0007669"/>
    <property type="project" value="TreeGrafter"/>
</dbReference>
<dbReference type="PRINTS" id="PR00039">
    <property type="entry name" value="HTHLYSR"/>
</dbReference>
<reference evidence="7" key="1">
    <citation type="submission" date="2016-10" db="EMBL/GenBank/DDBJ databases">
        <authorList>
            <person name="Varghese N."/>
            <person name="Submissions S."/>
        </authorList>
    </citation>
    <scope>NUCLEOTIDE SEQUENCE [LARGE SCALE GENOMIC DNA]</scope>
    <source>
        <strain evidence="7">CGMCC 1.6494</strain>
    </source>
</reference>
<dbReference type="SUPFAM" id="SSF53850">
    <property type="entry name" value="Periplasmic binding protein-like II"/>
    <property type="match status" value="1"/>
</dbReference>
<keyword evidence="3 6" id="KW-0238">DNA-binding</keyword>
<evidence type="ECO:0000256" key="3">
    <source>
        <dbReference type="ARBA" id="ARBA00023125"/>
    </source>
</evidence>
<dbReference type="OrthoDB" id="9785745at2"/>
<dbReference type="SUPFAM" id="SSF46785">
    <property type="entry name" value="Winged helix' DNA-binding domain"/>
    <property type="match status" value="1"/>
</dbReference>
<dbReference type="Proteomes" id="UP000199677">
    <property type="component" value="Unassembled WGS sequence"/>
</dbReference>
<evidence type="ECO:0000256" key="1">
    <source>
        <dbReference type="ARBA" id="ARBA00009437"/>
    </source>
</evidence>
<dbReference type="CDD" id="cd05466">
    <property type="entry name" value="PBP2_LTTR_substrate"/>
    <property type="match status" value="1"/>
</dbReference>
<dbReference type="GO" id="GO:0003700">
    <property type="term" value="F:DNA-binding transcription factor activity"/>
    <property type="evidence" value="ECO:0007669"/>
    <property type="project" value="InterPro"/>
</dbReference>
<dbReference type="EMBL" id="FNII01000007">
    <property type="protein sequence ID" value="SDN73254.1"/>
    <property type="molecule type" value="Genomic_DNA"/>
</dbReference>
<dbReference type="PANTHER" id="PTHR30346">
    <property type="entry name" value="TRANSCRIPTIONAL DUAL REGULATOR HCAR-RELATED"/>
    <property type="match status" value="1"/>
</dbReference>
<accession>A0A1H0DSU1</accession>
<dbReference type="InterPro" id="IPR036390">
    <property type="entry name" value="WH_DNA-bd_sf"/>
</dbReference>
<evidence type="ECO:0000256" key="4">
    <source>
        <dbReference type="ARBA" id="ARBA00023163"/>
    </source>
</evidence>
<dbReference type="InterPro" id="IPR036388">
    <property type="entry name" value="WH-like_DNA-bd_sf"/>
</dbReference>
<comment type="similarity">
    <text evidence="1">Belongs to the LysR transcriptional regulatory family.</text>
</comment>
<keyword evidence="7" id="KW-1185">Reference proteome</keyword>
<name>A0A1H0DSU1_9GAMM</name>
<evidence type="ECO:0000313" key="6">
    <source>
        <dbReference type="EMBL" id="SDN73254.1"/>
    </source>
</evidence>
<organism evidence="6 7">
    <name type="scientific">Vreelandella arcis</name>
    <dbReference type="NCBI Taxonomy" id="416873"/>
    <lineage>
        <taxon>Bacteria</taxon>
        <taxon>Pseudomonadati</taxon>
        <taxon>Pseudomonadota</taxon>
        <taxon>Gammaproteobacteria</taxon>
        <taxon>Oceanospirillales</taxon>
        <taxon>Halomonadaceae</taxon>
        <taxon>Vreelandella</taxon>
    </lineage>
</organism>
<dbReference type="AlphaFoldDB" id="A0A1H0DSU1"/>
<sequence length="294" mass="31404">MMNLSHWRLIVAIADTGTITRGAERVGMTQSGASQALAQMEETLGAPLFARSRRDVSMTAFGDAVVEHARGMLASLNAIGGLADEQKGIGSGRLRLASFPSVISTRLPALLGSFRQRHPGIDIVALEGTDEEVETWLASGAIDLGVVLNPTPERQALILGCDAWVAVVPTAHPMARRASARGVDFAELATQPFILATGGCAVNAQHLAQERGVALSNIRVTVRDWVSACVLVREGMGVAIVPESTLPEDQRGLRVLSLTQPIYRRFGLVPATATPVLKLVETFWQHVANHKTPP</sequence>
<evidence type="ECO:0000259" key="5">
    <source>
        <dbReference type="PROSITE" id="PS50931"/>
    </source>
</evidence>
<dbReference type="Pfam" id="PF00126">
    <property type="entry name" value="HTH_1"/>
    <property type="match status" value="1"/>
</dbReference>
<evidence type="ECO:0000256" key="2">
    <source>
        <dbReference type="ARBA" id="ARBA00023015"/>
    </source>
</evidence>
<evidence type="ECO:0000313" key="7">
    <source>
        <dbReference type="Proteomes" id="UP000199677"/>
    </source>
</evidence>
<dbReference type="InterPro" id="IPR000847">
    <property type="entry name" value="LysR_HTH_N"/>
</dbReference>
<feature type="domain" description="HTH lysR-type" evidence="5">
    <location>
        <begin position="2"/>
        <end position="59"/>
    </location>
</feature>
<protein>
    <submittedName>
        <fullName evidence="6">DNA-binding transcriptional regulator, LysR family</fullName>
    </submittedName>
</protein>
<dbReference type="PROSITE" id="PS50931">
    <property type="entry name" value="HTH_LYSR"/>
    <property type="match status" value="1"/>
</dbReference>
<dbReference type="InterPro" id="IPR005119">
    <property type="entry name" value="LysR_subst-bd"/>
</dbReference>
<proteinExistence type="inferred from homology"/>
<dbReference type="Pfam" id="PF03466">
    <property type="entry name" value="LysR_substrate"/>
    <property type="match status" value="1"/>
</dbReference>
<dbReference type="STRING" id="416873.SAMN04487951_107246"/>
<dbReference type="PANTHER" id="PTHR30346:SF29">
    <property type="entry name" value="LYSR SUBSTRATE-BINDING"/>
    <property type="match status" value="1"/>
</dbReference>